<keyword evidence="6 8" id="KW-0067">ATP-binding</keyword>
<keyword evidence="2 8" id="KW-0963">Cytoplasm</keyword>
<keyword evidence="5 8" id="KW-0547">Nucleotide-binding</keyword>
<dbReference type="CDD" id="cd01992">
    <property type="entry name" value="TilS_N"/>
    <property type="match status" value="1"/>
</dbReference>
<evidence type="ECO:0000259" key="10">
    <source>
        <dbReference type="SMART" id="SM00977"/>
    </source>
</evidence>
<dbReference type="AlphaFoldDB" id="A0A2U8FVN0"/>
<evidence type="ECO:0000256" key="1">
    <source>
        <dbReference type="ARBA" id="ARBA00004496"/>
    </source>
</evidence>
<gene>
    <name evidence="8 11" type="primary">tilS</name>
    <name evidence="11" type="ORF">DEH84_06615</name>
</gene>
<dbReference type="InterPro" id="IPR012796">
    <property type="entry name" value="Lysidine-tRNA-synth_C"/>
</dbReference>
<evidence type="ECO:0000256" key="8">
    <source>
        <dbReference type="HAMAP-Rule" id="MF_01161"/>
    </source>
</evidence>
<dbReference type="Gene3D" id="3.40.50.620">
    <property type="entry name" value="HUPs"/>
    <property type="match status" value="1"/>
</dbReference>
<keyword evidence="12" id="KW-1185">Reference proteome</keyword>
<evidence type="ECO:0000256" key="6">
    <source>
        <dbReference type="ARBA" id="ARBA00022840"/>
    </source>
</evidence>
<dbReference type="SUPFAM" id="SSF52402">
    <property type="entry name" value="Adenine nucleotide alpha hydrolases-like"/>
    <property type="match status" value="1"/>
</dbReference>
<accession>A0A2U8FVN0</accession>
<dbReference type="OrthoDB" id="9807403at2"/>
<dbReference type="GO" id="GO:0006400">
    <property type="term" value="P:tRNA modification"/>
    <property type="evidence" value="ECO:0007669"/>
    <property type="project" value="UniProtKB-UniRule"/>
</dbReference>
<evidence type="ECO:0000256" key="9">
    <source>
        <dbReference type="SAM" id="MobiDB-lite"/>
    </source>
</evidence>
<dbReference type="HAMAP" id="MF_01161">
    <property type="entry name" value="tRNA_Ile_lys_synt"/>
    <property type="match status" value="1"/>
</dbReference>
<proteinExistence type="inferred from homology"/>
<comment type="function">
    <text evidence="8">Ligates lysine onto the cytidine present at position 34 of the AUA codon-specific tRNA(Ile) that contains the anticodon CAU, in an ATP-dependent manner. Cytidine is converted to lysidine, thus changing the amino acid specificity of the tRNA from methionine to isoleucine.</text>
</comment>
<dbReference type="PANTHER" id="PTHR43033">
    <property type="entry name" value="TRNA(ILE)-LYSIDINE SYNTHASE-RELATED"/>
    <property type="match status" value="1"/>
</dbReference>
<evidence type="ECO:0000256" key="4">
    <source>
        <dbReference type="ARBA" id="ARBA00022694"/>
    </source>
</evidence>
<dbReference type="InterPro" id="IPR014729">
    <property type="entry name" value="Rossmann-like_a/b/a_fold"/>
</dbReference>
<evidence type="ECO:0000256" key="2">
    <source>
        <dbReference type="ARBA" id="ARBA00022490"/>
    </source>
</evidence>
<keyword evidence="4 8" id="KW-0819">tRNA processing</keyword>
<dbReference type="EMBL" id="CP029210">
    <property type="protein sequence ID" value="AWI55132.1"/>
    <property type="molecule type" value="Genomic_DNA"/>
</dbReference>
<feature type="binding site" evidence="8">
    <location>
        <begin position="6"/>
        <end position="11"/>
    </location>
    <ligand>
        <name>ATP</name>
        <dbReference type="ChEBI" id="CHEBI:30616"/>
    </ligand>
</feature>
<dbReference type="SUPFAM" id="SSF56037">
    <property type="entry name" value="PheT/TilS domain"/>
    <property type="match status" value="1"/>
</dbReference>
<dbReference type="InterPro" id="IPR011063">
    <property type="entry name" value="TilS/TtcA_N"/>
</dbReference>
<dbReference type="InterPro" id="IPR012795">
    <property type="entry name" value="tRNA_Ile_lys_synt_N"/>
</dbReference>
<reference evidence="11 12" key="1">
    <citation type="submission" date="2018-05" db="EMBL/GenBank/DDBJ databases">
        <title>complete genome sequence of Aquabacterium olei NBRC 110486.</title>
        <authorList>
            <person name="Tang B."/>
            <person name="Chang J."/>
            <person name="Zhang L."/>
            <person name="Yang H."/>
        </authorList>
    </citation>
    <scope>NUCLEOTIDE SEQUENCE [LARGE SCALE GENOMIC DNA]</scope>
    <source>
        <strain evidence="11 12">NBRC 110486</strain>
    </source>
</reference>
<dbReference type="InterPro" id="IPR012094">
    <property type="entry name" value="tRNA_Ile_lys_synt"/>
</dbReference>
<comment type="catalytic activity">
    <reaction evidence="7 8">
        <text>cytidine(34) in tRNA(Ile2) + L-lysine + ATP = lysidine(34) in tRNA(Ile2) + AMP + diphosphate + H(+)</text>
        <dbReference type="Rhea" id="RHEA:43744"/>
        <dbReference type="Rhea" id="RHEA-COMP:10625"/>
        <dbReference type="Rhea" id="RHEA-COMP:10670"/>
        <dbReference type="ChEBI" id="CHEBI:15378"/>
        <dbReference type="ChEBI" id="CHEBI:30616"/>
        <dbReference type="ChEBI" id="CHEBI:32551"/>
        <dbReference type="ChEBI" id="CHEBI:33019"/>
        <dbReference type="ChEBI" id="CHEBI:82748"/>
        <dbReference type="ChEBI" id="CHEBI:83665"/>
        <dbReference type="ChEBI" id="CHEBI:456215"/>
        <dbReference type="EC" id="6.3.4.19"/>
    </reaction>
</comment>
<dbReference type="PANTHER" id="PTHR43033:SF1">
    <property type="entry name" value="TRNA(ILE)-LYSIDINE SYNTHASE-RELATED"/>
    <property type="match status" value="1"/>
</dbReference>
<dbReference type="GO" id="GO:0032267">
    <property type="term" value="F:tRNA(Ile)-lysidine synthase activity"/>
    <property type="evidence" value="ECO:0007669"/>
    <property type="project" value="UniProtKB-EC"/>
</dbReference>
<evidence type="ECO:0000256" key="7">
    <source>
        <dbReference type="ARBA" id="ARBA00048539"/>
    </source>
</evidence>
<comment type="domain">
    <text evidence="8">The N-terminal region contains the highly conserved SGGXDS motif, predicted to be a P-loop motif involved in ATP binding.</text>
</comment>
<dbReference type="Pfam" id="PF01171">
    <property type="entry name" value="ATP_bind_3"/>
    <property type="match status" value="1"/>
</dbReference>
<evidence type="ECO:0000256" key="3">
    <source>
        <dbReference type="ARBA" id="ARBA00022598"/>
    </source>
</evidence>
<comment type="similarity">
    <text evidence="8">Belongs to the tRNA(Ile)-lysidine synthase family.</text>
</comment>
<dbReference type="NCBIfam" id="TIGR02433">
    <property type="entry name" value="lysidine_TilS_C"/>
    <property type="match status" value="1"/>
</dbReference>
<dbReference type="Proteomes" id="UP000244892">
    <property type="component" value="Chromosome"/>
</dbReference>
<dbReference type="EC" id="6.3.4.19" evidence="8"/>
<dbReference type="Pfam" id="PF11734">
    <property type="entry name" value="TilS_C"/>
    <property type="match status" value="1"/>
</dbReference>
<feature type="region of interest" description="Disordered" evidence="9">
    <location>
        <begin position="429"/>
        <end position="448"/>
    </location>
</feature>
<comment type="subcellular location">
    <subcellularLocation>
        <location evidence="1 8">Cytoplasm</location>
    </subcellularLocation>
</comment>
<evidence type="ECO:0000313" key="12">
    <source>
        <dbReference type="Proteomes" id="UP000244892"/>
    </source>
</evidence>
<sequence length="448" mass="47262">MAVACSGGRDSLALLHATASAARDVPGLAVVAFHVHHGLSAHADAWQAHVERCCAAWVKQGLPVRCMVRRVQCADDGRGVEAAARAARYEALRDMAREAGADRVLLAHHRRDQAETVLLQALRGGSAAGLAAMPREAWRGGICWIRPWLGHTRQAIDAYIAAHGLAPVEDDSNDSPAFARNRLRLAVWPALTQAFPEAEAALAASARRLADAQAVVDQAVTGALNGLTDGAGALDAAGWADLDAPMRRLMLVKWSQCGGGAGWSSSWVERLANEVPALLARQQPARWAALGVSLYRGRLRFDSPGGGQPAPAACPAEVVTLSMPPDGMLRLPAWRGALHAELVSARGVPWSALQGMQVGARAGGEQFQAGPGRPARSLKKQYQQAGVPTWARAGPLCWQAGTLLFAPGLGMDARHWAAEGGPQWGLQWVPDGPDGSTDTGLPPVLVSR</sequence>
<protein>
    <recommendedName>
        <fullName evidence="8">tRNA(Ile)-lysidine synthase</fullName>
        <ecNumber evidence="8">6.3.4.19</ecNumber>
    </recommendedName>
    <alternativeName>
        <fullName evidence="8">tRNA(Ile)-2-lysyl-cytidine synthase</fullName>
    </alternativeName>
    <alternativeName>
        <fullName evidence="8">tRNA(Ile)-lysidine synthetase</fullName>
    </alternativeName>
</protein>
<dbReference type="SMART" id="SM00977">
    <property type="entry name" value="TilS_C"/>
    <property type="match status" value="1"/>
</dbReference>
<evidence type="ECO:0000256" key="5">
    <source>
        <dbReference type="ARBA" id="ARBA00022741"/>
    </source>
</evidence>
<organism evidence="11 12">
    <name type="scientific">Aquabacterium olei</name>
    <dbReference type="NCBI Taxonomy" id="1296669"/>
    <lineage>
        <taxon>Bacteria</taxon>
        <taxon>Pseudomonadati</taxon>
        <taxon>Pseudomonadota</taxon>
        <taxon>Betaproteobacteria</taxon>
        <taxon>Burkholderiales</taxon>
        <taxon>Aquabacterium</taxon>
    </lineage>
</organism>
<feature type="domain" description="Lysidine-tRNA(Ile) synthetase C-terminal" evidence="10">
    <location>
        <begin position="356"/>
        <end position="428"/>
    </location>
</feature>
<dbReference type="KEGG" id="aon:DEH84_06615"/>
<dbReference type="GO" id="GO:0005737">
    <property type="term" value="C:cytoplasm"/>
    <property type="evidence" value="ECO:0007669"/>
    <property type="project" value="UniProtKB-SubCell"/>
</dbReference>
<dbReference type="NCBIfam" id="TIGR02432">
    <property type="entry name" value="lysidine_TilS_N"/>
    <property type="match status" value="1"/>
</dbReference>
<evidence type="ECO:0000313" key="11">
    <source>
        <dbReference type="EMBL" id="AWI55132.1"/>
    </source>
</evidence>
<keyword evidence="3 8" id="KW-0436">Ligase</keyword>
<dbReference type="GO" id="GO:0005524">
    <property type="term" value="F:ATP binding"/>
    <property type="evidence" value="ECO:0007669"/>
    <property type="project" value="UniProtKB-UniRule"/>
</dbReference>
<name>A0A2U8FVN0_9BURK</name>